<evidence type="ECO:0000259" key="4">
    <source>
        <dbReference type="PROSITE" id="PS50067"/>
    </source>
</evidence>
<dbReference type="GeneID" id="8859712"/>
<dbReference type="SUPFAM" id="SSF52540">
    <property type="entry name" value="P-loop containing nucleoside triphosphate hydrolases"/>
    <property type="match status" value="1"/>
</dbReference>
<dbReference type="GO" id="GO:0005524">
    <property type="term" value="F:ATP binding"/>
    <property type="evidence" value="ECO:0007669"/>
    <property type="project" value="UniProtKB-UniRule"/>
</dbReference>
<keyword evidence="2 3" id="KW-0505">Motor protein</keyword>
<keyword evidence="3" id="KW-0067">ATP-binding</keyword>
<evidence type="ECO:0000313" key="5">
    <source>
        <dbReference type="EMBL" id="EFC35589.1"/>
    </source>
</evidence>
<evidence type="ECO:0000313" key="6">
    <source>
        <dbReference type="Proteomes" id="UP000006671"/>
    </source>
</evidence>
<dbReference type="SMART" id="SM00129">
    <property type="entry name" value="KISc"/>
    <property type="match status" value="1"/>
</dbReference>
<dbReference type="InterPro" id="IPR027640">
    <property type="entry name" value="Kinesin-like_fam"/>
</dbReference>
<dbReference type="eggNOG" id="KOG0240">
    <property type="taxonomic scope" value="Eukaryota"/>
</dbReference>
<dbReference type="InParanoid" id="D2W5R4"/>
<keyword evidence="6" id="KW-1185">Reference proteome</keyword>
<name>D2W5R4_NAEGR</name>
<dbReference type="GO" id="GO:0008017">
    <property type="term" value="F:microtubule binding"/>
    <property type="evidence" value="ECO:0007669"/>
    <property type="project" value="InterPro"/>
</dbReference>
<dbReference type="GO" id="GO:0003777">
    <property type="term" value="F:microtubule motor activity"/>
    <property type="evidence" value="ECO:0007669"/>
    <property type="project" value="InterPro"/>
</dbReference>
<accession>D2W5R4</accession>
<dbReference type="PANTHER" id="PTHR47968">
    <property type="entry name" value="CENTROMERE PROTEIN E"/>
    <property type="match status" value="1"/>
</dbReference>
<organism evidence="6">
    <name type="scientific">Naegleria gruberi</name>
    <name type="common">Amoeba</name>
    <dbReference type="NCBI Taxonomy" id="5762"/>
    <lineage>
        <taxon>Eukaryota</taxon>
        <taxon>Discoba</taxon>
        <taxon>Heterolobosea</taxon>
        <taxon>Tetramitia</taxon>
        <taxon>Eutetramitia</taxon>
        <taxon>Vahlkampfiidae</taxon>
        <taxon>Naegleria</taxon>
    </lineage>
</organism>
<dbReference type="RefSeq" id="XP_002668333.1">
    <property type="nucleotide sequence ID" value="XM_002668287.2"/>
</dbReference>
<dbReference type="InterPro" id="IPR027417">
    <property type="entry name" value="P-loop_NTPase"/>
</dbReference>
<dbReference type="STRING" id="5762.D2W5R4"/>
<feature type="domain" description="Kinesin motor" evidence="4">
    <location>
        <begin position="1"/>
        <end position="157"/>
    </location>
</feature>
<dbReference type="OrthoDB" id="3176171at2759"/>
<gene>
    <name evidence="5" type="ORF">NAEGRDRAFT_88151</name>
</gene>
<feature type="binding site" evidence="3">
    <location>
        <begin position="10"/>
        <end position="17"/>
    </location>
    <ligand>
        <name>ATP</name>
        <dbReference type="ChEBI" id="CHEBI:30616"/>
    </ligand>
</feature>
<dbReference type="GO" id="GO:0007018">
    <property type="term" value="P:microtubule-based movement"/>
    <property type="evidence" value="ECO:0007669"/>
    <property type="project" value="InterPro"/>
</dbReference>
<keyword evidence="3" id="KW-0547">Nucleotide-binding</keyword>
<dbReference type="VEuPathDB" id="AmoebaDB:NAEGRDRAFT_88151"/>
<evidence type="ECO:0000256" key="3">
    <source>
        <dbReference type="PROSITE-ProRule" id="PRU00283"/>
    </source>
</evidence>
<evidence type="ECO:0000256" key="2">
    <source>
        <dbReference type="ARBA" id="ARBA00023175"/>
    </source>
</evidence>
<dbReference type="PANTHER" id="PTHR47968:SF75">
    <property type="entry name" value="CENTROMERE-ASSOCIATED PROTEIN E"/>
    <property type="match status" value="1"/>
</dbReference>
<dbReference type="Gene3D" id="3.40.850.10">
    <property type="entry name" value="Kinesin motor domain"/>
    <property type="match status" value="1"/>
</dbReference>
<protein>
    <submittedName>
        <fullName evidence="5">Kinesin</fullName>
    </submittedName>
</protein>
<dbReference type="PRINTS" id="PR00380">
    <property type="entry name" value="KINESINHEAVY"/>
</dbReference>
<dbReference type="Proteomes" id="UP000006671">
    <property type="component" value="Unassembled WGS sequence"/>
</dbReference>
<dbReference type="KEGG" id="ngr:NAEGRDRAFT_88151"/>
<dbReference type="EMBL" id="GG739129">
    <property type="protein sequence ID" value="EFC35589.1"/>
    <property type="molecule type" value="Genomic_DNA"/>
</dbReference>
<sequence length="157" mass="17961">GFNVTMMAYGQTGAGKTYTMIGSLDKEELFGLIPRTAKEMFEIIRSGDENIEYKIGCSFLEIYNEKINDLFDKEKRDLTIIDSPKRGVYVDRLTEEYVTTEDEMLDIIKIGNNNRLSLSTRTNQDPAQSHSIFIIRVESLSKDSSSNQSTILYMDFK</sequence>
<dbReference type="InterPro" id="IPR036961">
    <property type="entry name" value="Kinesin_motor_dom_sf"/>
</dbReference>
<dbReference type="AlphaFoldDB" id="D2W5R4"/>
<dbReference type="InterPro" id="IPR001752">
    <property type="entry name" value="Kinesin_motor_dom"/>
</dbReference>
<dbReference type="PROSITE" id="PS50067">
    <property type="entry name" value="KINESIN_MOTOR_2"/>
    <property type="match status" value="1"/>
</dbReference>
<keyword evidence="1" id="KW-0175">Coiled coil</keyword>
<comment type="similarity">
    <text evidence="3">Belongs to the TRAFAC class myosin-kinesin ATPase superfamily. Kinesin family.</text>
</comment>
<evidence type="ECO:0000256" key="1">
    <source>
        <dbReference type="ARBA" id="ARBA00023054"/>
    </source>
</evidence>
<proteinExistence type="inferred from homology"/>
<feature type="non-terminal residue" evidence="5">
    <location>
        <position position="1"/>
    </location>
</feature>
<dbReference type="Pfam" id="PF00225">
    <property type="entry name" value="Kinesin"/>
    <property type="match status" value="1"/>
</dbReference>
<reference evidence="5 6" key="1">
    <citation type="journal article" date="2010" name="Cell">
        <title>The genome of Naegleria gruberi illuminates early eukaryotic versatility.</title>
        <authorList>
            <person name="Fritz-Laylin L.K."/>
            <person name="Prochnik S.E."/>
            <person name="Ginger M.L."/>
            <person name="Dacks J.B."/>
            <person name="Carpenter M.L."/>
            <person name="Field M.C."/>
            <person name="Kuo A."/>
            <person name="Paredez A."/>
            <person name="Chapman J."/>
            <person name="Pham J."/>
            <person name="Shu S."/>
            <person name="Neupane R."/>
            <person name="Cipriano M."/>
            <person name="Mancuso J."/>
            <person name="Tu H."/>
            <person name="Salamov A."/>
            <person name="Lindquist E."/>
            <person name="Shapiro H."/>
            <person name="Lucas S."/>
            <person name="Grigoriev I.V."/>
            <person name="Cande W.Z."/>
            <person name="Fulton C."/>
            <person name="Rokhsar D.S."/>
            <person name="Dawson S.C."/>
        </authorList>
    </citation>
    <scope>NUCLEOTIDE SEQUENCE [LARGE SCALE GENOMIC DNA]</scope>
    <source>
        <strain evidence="5 6">NEG-M</strain>
    </source>
</reference>